<dbReference type="SUPFAM" id="SSF48452">
    <property type="entry name" value="TPR-like"/>
    <property type="match status" value="1"/>
</dbReference>
<name>A0AAD7EC81_9AGAR</name>
<feature type="domain" description="DUF4470" evidence="1">
    <location>
        <begin position="213"/>
        <end position="286"/>
    </location>
</feature>
<proteinExistence type="predicted"/>
<dbReference type="Pfam" id="PF14737">
    <property type="entry name" value="DUF4470"/>
    <property type="match status" value="1"/>
</dbReference>
<dbReference type="InterPro" id="IPR027974">
    <property type="entry name" value="DUF4470"/>
</dbReference>
<evidence type="ECO:0000313" key="2">
    <source>
        <dbReference type="EMBL" id="KAJ7311762.1"/>
    </source>
</evidence>
<dbReference type="Gene3D" id="1.25.40.10">
    <property type="entry name" value="Tetratricopeptide repeat domain"/>
    <property type="match status" value="1"/>
</dbReference>
<comment type="caution">
    <text evidence="2">The sequence shown here is derived from an EMBL/GenBank/DDBJ whole genome shotgun (WGS) entry which is preliminary data.</text>
</comment>
<dbReference type="AlphaFoldDB" id="A0AAD7EC81"/>
<reference evidence="2" key="1">
    <citation type="submission" date="2023-03" db="EMBL/GenBank/DDBJ databases">
        <title>Massive genome expansion in bonnet fungi (Mycena s.s.) driven by repeated elements and novel gene families across ecological guilds.</title>
        <authorList>
            <consortium name="Lawrence Berkeley National Laboratory"/>
            <person name="Harder C.B."/>
            <person name="Miyauchi S."/>
            <person name="Viragh M."/>
            <person name="Kuo A."/>
            <person name="Thoen E."/>
            <person name="Andreopoulos B."/>
            <person name="Lu D."/>
            <person name="Skrede I."/>
            <person name="Drula E."/>
            <person name="Henrissat B."/>
            <person name="Morin E."/>
            <person name="Kohler A."/>
            <person name="Barry K."/>
            <person name="LaButti K."/>
            <person name="Morin E."/>
            <person name="Salamov A."/>
            <person name="Lipzen A."/>
            <person name="Mereny Z."/>
            <person name="Hegedus B."/>
            <person name="Baldrian P."/>
            <person name="Stursova M."/>
            <person name="Weitz H."/>
            <person name="Taylor A."/>
            <person name="Grigoriev I.V."/>
            <person name="Nagy L.G."/>
            <person name="Martin F."/>
            <person name="Kauserud H."/>
        </authorList>
    </citation>
    <scope>NUCLEOTIDE SEQUENCE</scope>
    <source>
        <strain evidence="2">CBHHK002</strain>
    </source>
</reference>
<evidence type="ECO:0000313" key="3">
    <source>
        <dbReference type="Proteomes" id="UP001218218"/>
    </source>
</evidence>
<keyword evidence="3" id="KW-1185">Reference proteome</keyword>
<dbReference type="Proteomes" id="UP001218218">
    <property type="component" value="Unassembled WGS sequence"/>
</dbReference>
<evidence type="ECO:0000259" key="1">
    <source>
        <dbReference type="Pfam" id="PF14737"/>
    </source>
</evidence>
<dbReference type="EMBL" id="JARIHO010000074">
    <property type="protein sequence ID" value="KAJ7311762.1"/>
    <property type="molecule type" value="Genomic_DNA"/>
</dbReference>
<dbReference type="InterPro" id="IPR011990">
    <property type="entry name" value="TPR-like_helical_dom_sf"/>
</dbReference>
<organism evidence="2 3">
    <name type="scientific">Mycena albidolilacea</name>
    <dbReference type="NCBI Taxonomy" id="1033008"/>
    <lineage>
        <taxon>Eukaryota</taxon>
        <taxon>Fungi</taxon>
        <taxon>Dikarya</taxon>
        <taxon>Basidiomycota</taxon>
        <taxon>Agaricomycotina</taxon>
        <taxon>Agaricomycetes</taxon>
        <taxon>Agaricomycetidae</taxon>
        <taxon>Agaricales</taxon>
        <taxon>Marasmiineae</taxon>
        <taxon>Mycenaceae</taxon>
        <taxon>Mycena</taxon>
    </lineage>
</organism>
<gene>
    <name evidence="2" type="ORF">DFH08DRAFT_973846</name>
</gene>
<protein>
    <recommendedName>
        <fullName evidence="1">DUF4470 domain-containing protein</fullName>
    </recommendedName>
</protein>
<accession>A0AAD7EC81</accession>
<sequence>MPEPSPKINISVAQAAQAKAKGNSAFKESKWLLAARQYKQAEKLDPTNPVYPSNLSAALFEMGSYNECASAILRSFALLDLSSSSEEKSSLAPRLSAQLAKSLSQALAAGTSVSLKNGVADQIARIEKAYSADEPAWTVWRSSMDGGESRLEVVDFARERLLSLPILKKSPVSAREYYTISHDDIYSLLDKSSEEQGPSPSVEEDALDIKACSNDKLSKLAFLFGGPGDARHAFGTVKCSLKVHITLLDVKEHALARDLVVMFLLSKIMSCTDADEKLELQATLFYLLCAVAKEMVAKISENPVNFLPWVRLDFLGVPAIKSALALWATLPEKNTASYVAGHRYSEDDQNAEFRLTRESKWYKNTKAFIPPSAFWNRHPDSCFGPNAKSQTAAKDVKTSWIVNPTLFDSAEGPDIILDATNGDTFCVIRQIAAFQRRHPVSACVFNNPSARNSYILEFIHGDIQSRLLRMRAHPEARVAQNLPVKYTKMWLSNVPDYINGPLDTAIFVVPSLQDTTSSASANHLLNFTAFMGEPTSFSNTYAHLQARDFPSYLGCRAIYMDAFDVTSLVPLTLPRPNPDLAKREDLKIWLIRTFLCTLLTGKSSGMAKIIGPKTLVAFIHLLIHLHKAGYPGHWLGDFLGTLLSNTLVPNILPYTDTLPISPRHDWTRGRPIAKLHLDPWIADMEAVVARIYPALPFAFPLLAQFPAADDIGLYRANMYCYGEQTIYDPVAALLFFNPAKVRFSGQADRPRNILAILRGDGPCKATDICIVLTMEAPRWDPGSRGEMQWRMSRARVARMKAEGWAVAIYGTHNEAISA</sequence>